<protein>
    <submittedName>
        <fullName evidence="3">Uncharacterized protein</fullName>
    </submittedName>
</protein>
<name>A0A8S1BMV6_ARCPL</name>
<feature type="compositionally biased region" description="Basic and acidic residues" evidence="1">
    <location>
        <begin position="69"/>
        <end position="82"/>
    </location>
</feature>
<dbReference type="EMBL" id="CADEBD010000857">
    <property type="protein sequence ID" value="CAB3260458.1"/>
    <property type="molecule type" value="Genomic_DNA"/>
</dbReference>
<evidence type="ECO:0000313" key="3">
    <source>
        <dbReference type="EMBL" id="CAB3260458.1"/>
    </source>
</evidence>
<keyword evidence="4" id="KW-1185">Reference proteome</keyword>
<evidence type="ECO:0000313" key="2">
    <source>
        <dbReference type="EMBL" id="CAB3245023.1"/>
    </source>
</evidence>
<gene>
    <name evidence="2" type="ORF">APLA_LOCUS10274</name>
    <name evidence="3" type="ORF">APLA_LOCUS16965</name>
</gene>
<dbReference type="OrthoDB" id="10366031at2759"/>
<feature type="region of interest" description="Disordered" evidence="1">
    <location>
        <begin position="29"/>
        <end position="54"/>
    </location>
</feature>
<dbReference type="AlphaFoldDB" id="A0A8S1BMV6"/>
<evidence type="ECO:0000313" key="4">
    <source>
        <dbReference type="Proteomes" id="UP000494106"/>
    </source>
</evidence>
<organism evidence="3 5">
    <name type="scientific">Arctia plantaginis</name>
    <name type="common">Wood tiger moth</name>
    <name type="synonym">Phalaena plantaginis</name>
    <dbReference type="NCBI Taxonomy" id="874455"/>
    <lineage>
        <taxon>Eukaryota</taxon>
        <taxon>Metazoa</taxon>
        <taxon>Ecdysozoa</taxon>
        <taxon>Arthropoda</taxon>
        <taxon>Hexapoda</taxon>
        <taxon>Insecta</taxon>
        <taxon>Pterygota</taxon>
        <taxon>Neoptera</taxon>
        <taxon>Endopterygota</taxon>
        <taxon>Lepidoptera</taxon>
        <taxon>Glossata</taxon>
        <taxon>Ditrysia</taxon>
        <taxon>Noctuoidea</taxon>
        <taxon>Erebidae</taxon>
        <taxon>Arctiinae</taxon>
        <taxon>Arctia</taxon>
    </lineage>
</organism>
<sequence length="141" mass="16146">MIERHSLDQGNLMLRRALKLTTAQNPLSLQNSDSYVSEGTKRRPTRTSYQTDSGLENVSEDHNIVHVTSEHRVLKRKGDSELHRRKRRRVTTASFAKGQTPIAISKRNIKSGPLREEISNCDYEKVKCVLVDLTPIKNKKH</sequence>
<comment type="caution">
    <text evidence="3">The sequence shown here is derived from an EMBL/GenBank/DDBJ whole genome shotgun (WGS) entry which is preliminary data.</text>
</comment>
<feature type="region of interest" description="Disordered" evidence="1">
    <location>
        <begin position="69"/>
        <end position="93"/>
    </location>
</feature>
<evidence type="ECO:0000256" key="1">
    <source>
        <dbReference type="SAM" id="MobiDB-lite"/>
    </source>
</evidence>
<reference evidence="4 5" key="1">
    <citation type="submission" date="2020-04" db="EMBL/GenBank/DDBJ databases">
        <authorList>
            <person name="Wallbank WR R."/>
            <person name="Pardo Diaz C."/>
            <person name="Kozak K."/>
            <person name="Martin S."/>
            <person name="Jiggins C."/>
            <person name="Moest M."/>
            <person name="Warren A I."/>
            <person name="Byers J.R.P. K."/>
            <person name="Montejo-Kovacevich G."/>
            <person name="Yen C E."/>
        </authorList>
    </citation>
    <scope>NUCLEOTIDE SEQUENCE [LARGE SCALE GENOMIC DNA]</scope>
</reference>
<dbReference type="Proteomes" id="UP000494106">
    <property type="component" value="Unassembled WGS sequence"/>
</dbReference>
<dbReference type="EMBL" id="CADEBC010000522">
    <property type="protein sequence ID" value="CAB3245023.1"/>
    <property type="molecule type" value="Genomic_DNA"/>
</dbReference>
<evidence type="ECO:0000313" key="5">
    <source>
        <dbReference type="Proteomes" id="UP000494256"/>
    </source>
</evidence>
<proteinExistence type="predicted"/>
<accession>A0A8S1BMV6</accession>
<dbReference type="Proteomes" id="UP000494256">
    <property type="component" value="Unassembled WGS sequence"/>
</dbReference>